<evidence type="ECO:0000256" key="1">
    <source>
        <dbReference type="SAM" id="MobiDB-lite"/>
    </source>
</evidence>
<sequence>MRDGWKDANERDSPQRQTDRSIFTFACALQVTPASEASCEREIARMRRTIGTTRYHTKPELLLAIHRIGLHKRLEKAQDKNDRRKEPDDSQVN</sequence>
<protein>
    <recommendedName>
        <fullName evidence="4">Transposase</fullName>
    </recommendedName>
</protein>
<keyword evidence="3" id="KW-1185">Reference proteome</keyword>
<proteinExistence type="predicted"/>
<evidence type="ECO:0008006" key="4">
    <source>
        <dbReference type="Google" id="ProtNLM"/>
    </source>
</evidence>
<evidence type="ECO:0000313" key="2">
    <source>
        <dbReference type="EMBL" id="KAK2943505.1"/>
    </source>
</evidence>
<reference evidence="2 3" key="1">
    <citation type="journal article" date="2022" name="bioRxiv">
        <title>Genomics of Preaxostyla Flagellates Illuminates Evolutionary Transitions and the Path Towards Mitochondrial Loss.</title>
        <authorList>
            <person name="Novak L.V.F."/>
            <person name="Treitli S.C."/>
            <person name="Pyrih J."/>
            <person name="Halakuc P."/>
            <person name="Pipaliya S.V."/>
            <person name="Vacek V."/>
            <person name="Brzon O."/>
            <person name="Soukal P."/>
            <person name="Eme L."/>
            <person name="Dacks J.B."/>
            <person name="Karnkowska A."/>
            <person name="Elias M."/>
            <person name="Hampl V."/>
        </authorList>
    </citation>
    <scope>NUCLEOTIDE SEQUENCE [LARGE SCALE GENOMIC DNA]</scope>
    <source>
        <strain evidence="2">NAU3</strain>
        <tissue evidence="2">Gut</tissue>
    </source>
</reference>
<dbReference type="Proteomes" id="UP001281761">
    <property type="component" value="Unassembled WGS sequence"/>
</dbReference>
<feature type="compositionally biased region" description="Basic and acidic residues" evidence="1">
    <location>
        <begin position="75"/>
        <end position="93"/>
    </location>
</feature>
<organism evidence="2 3">
    <name type="scientific">Blattamonas nauphoetae</name>
    <dbReference type="NCBI Taxonomy" id="2049346"/>
    <lineage>
        <taxon>Eukaryota</taxon>
        <taxon>Metamonada</taxon>
        <taxon>Preaxostyla</taxon>
        <taxon>Oxymonadida</taxon>
        <taxon>Blattamonas</taxon>
    </lineage>
</organism>
<evidence type="ECO:0000313" key="3">
    <source>
        <dbReference type="Proteomes" id="UP001281761"/>
    </source>
</evidence>
<dbReference type="EMBL" id="JARBJD010000343">
    <property type="protein sequence ID" value="KAK2943505.1"/>
    <property type="molecule type" value="Genomic_DNA"/>
</dbReference>
<name>A0ABQ9WVI7_9EUKA</name>
<feature type="region of interest" description="Disordered" evidence="1">
    <location>
        <begin position="73"/>
        <end position="93"/>
    </location>
</feature>
<gene>
    <name evidence="2" type="ORF">BLNAU_21574</name>
</gene>
<accession>A0ABQ9WVI7</accession>
<comment type="caution">
    <text evidence="2">The sequence shown here is derived from an EMBL/GenBank/DDBJ whole genome shotgun (WGS) entry which is preliminary data.</text>
</comment>